<feature type="region of interest" description="Disordered" evidence="1">
    <location>
        <begin position="473"/>
        <end position="532"/>
    </location>
</feature>
<evidence type="ECO:0000256" key="2">
    <source>
        <dbReference type="SAM" id="Phobius"/>
    </source>
</evidence>
<dbReference type="Gene3D" id="2.60.40.10">
    <property type="entry name" value="Immunoglobulins"/>
    <property type="match status" value="2"/>
</dbReference>
<dbReference type="SUPFAM" id="SSF48726">
    <property type="entry name" value="Immunoglobulin"/>
    <property type="match status" value="1"/>
</dbReference>
<keyword evidence="2" id="KW-0812">Transmembrane</keyword>
<evidence type="ECO:0000259" key="3">
    <source>
        <dbReference type="PROSITE" id="PS50853"/>
    </source>
</evidence>
<dbReference type="AlphaFoldDB" id="A0A979FYC5"/>
<dbReference type="KEGG" id="hazt:108669759"/>
<dbReference type="PANTHER" id="PTHR23278:SF19">
    <property type="entry name" value="OBSCURIN"/>
    <property type="match status" value="1"/>
</dbReference>
<reference evidence="5" key="1">
    <citation type="submission" date="2025-08" db="UniProtKB">
        <authorList>
            <consortium name="RefSeq"/>
        </authorList>
    </citation>
    <scope>IDENTIFICATION</scope>
    <source>
        <tissue evidence="5">Whole organism</tissue>
    </source>
</reference>
<dbReference type="InterPro" id="IPR036179">
    <property type="entry name" value="Ig-like_dom_sf"/>
</dbReference>
<feature type="domain" description="Fibronectin type-III" evidence="3">
    <location>
        <begin position="91"/>
        <end position="183"/>
    </location>
</feature>
<feature type="non-terminal residue" evidence="5">
    <location>
        <position position="1"/>
    </location>
</feature>
<sequence>CPTLSVGAANVSVECAVDAHPPPTRFSWSLNTSQGVTILKPDAAVRASGGVSTITRTTPSDLLQEELLCWASNEIGTTSKPCVTQLVAAGEPGSVERCSVHNRTPSSLHVTCRPATSSAGRYYMAVVEEPVSGRVVANISSESPDFIIRPLDPDPDYAVRVFSVNVRGRSLPYLLESFSLKVAENRMDADTAPSGTASPLLAGIIGSVGVLLALLTTSLLAATLRRYRARRLTAGRAVSLPSDCADKETADGISVNGDTTPGEYSSGSLAGGSHLLLPVQGKGDRRSSSSGGMQDFCREFAHLESSAAETPTPAVVQPERSIEIGRNATLSSGNQDSTESNPALYSCGYRYIRRGSEFTCNDILNRNEIPQGTEQRRVGFRFVESLLEQDRAEECGSLDRRLMSSRIKDLRKEIGINDDVTWKSPGHSTGDSQYAFVDSSRVSPYHDHDVVNNLLNSYKLVYRPSAGLSSNYYDSSSTSLVPRASQNHLESPRVSGTLESPEKLTPTRVPPLARRDGVTASGCTRRTDESYV</sequence>
<keyword evidence="2" id="KW-1133">Transmembrane helix</keyword>
<gene>
    <name evidence="5" type="primary">LOC108669759</name>
</gene>
<dbReference type="SMART" id="SM00060">
    <property type="entry name" value="FN3"/>
    <property type="match status" value="1"/>
</dbReference>
<dbReference type="InterPro" id="IPR013783">
    <property type="entry name" value="Ig-like_fold"/>
</dbReference>
<dbReference type="OrthoDB" id="6363519at2759"/>
<feature type="region of interest" description="Disordered" evidence="1">
    <location>
        <begin position="248"/>
        <end position="292"/>
    </location>
</feature>
<proteinExistence type="predicted"/>
<feature type="compositionally biased region" description="Low complexity" evidence="1">
    <location>
        <begin position="265"/>
        <end position="277"/>
    </location>
</feature>
<dbReference type="GeneID" id="108669759"/>
<dbReference type="InterPro" id="IPR003961">
    <property type="entry name" value="FN3_dom"/>
</dbReference>
<protein>
    <submittedName>
        <fullName evidence="5">Uncharacterized protein LOC108669759</fullName>
    </submittedName>
</protein>
<dbReference type="CDD" id="cd00063">
    <property type="entry name" value="FN3"/>
    <property type="match status" value="1"/>
</dbReference>
<evidence type="ECO:0000256" key="1">
    <source>
        <dbReference type="SAM" id="MobiDB-lite"/>
    </source>
</evidence>
<dbReference type="PROSITE" id="PS50853">
    <property type="entry name" value="FN3"/>
    <property type="match status" value="1"/>
</dbReference>
<dbReference type="SUPFAM" id="SSF49265">
    <property type="entry name" value="Fibronectin type III"/>
    <property type="match status" value="1"/>
</dbReference>
<keyword evidence="2" id="KW-0472">Membrane</keyword>
<dbReference type="Proteomes" id="UP000694843">
    <property type="component" value="Unplaced"/>
</dbReference>
<evidence type="ECO:0000313" key="4">
    <source>
        <dbReference type="Proteomes" id="UP000694843"/>
    </source>
</evidence>
<organism evidence="4 5">
    <name type="scientific">Hyalella azteca</name>
    <name type="common">Amphipod</name>
    <dbReference type="NCBI Taxonomy" id="294128"/>
    <lineage>
        <taxon>Eukaryota</taxon>
        <taxon>Metazoa</taxon>
        <taxon>Ecdysozoa</taxon>
        <taxon>Arthropoda</taxon>
        <taxon>Crustacea</taxon>
        <taxon>Multicrustacea</taxon>
        <taxon>Malacostraca</taxon>
        <taxon>Eumalacostraca</taxon>
        <taxon>Peracarida</taxon>
        <taxon>Amphipoda</taxon>
        <taxon>Senticaudata</taxon>
        <taxon>Talitrida</taxon>
        <taxon>Talitroidea</taxon>
        <taxon>Hyalellidae</taxon>
        <taxon>Hyalella</taxon>
    </lineage>
</organism>
<keyword evidence="4" id="KW-1185">Reference proteome</keyword>
<feature type="transmembrane region" description="Helical" evidence="2">
    <location>
        <begin position="200"/>
        <end position="222"/>
    </location>
</feature>
<dbReference type="InterPro" id="IPR036116">
    <property type="entry name" value="FN3_sf"/>
</dbReference>
<evidence type="ECO:0000313" key="5">
    <source>
        <dbReference type="RefSeq" id="XP_047741364.1"/>
    </source>
</evidence>
<dbReference type="PANTHER" id="PTHR23278">
    <property type="entry name" value="SIDESTEP PROTEIN"/>
    <property type="match status" value="1"/>
</dbReference>
<name>A0A979FYC5_HYAAZ</name>
<accession>A0A979FYC5</accession>
<dbReference type="RefSeq" id="XP_047741364.1">
    <property type="nucleotide sequence ID" value="XM_047885408.1"/>
</dbReference>